<name>A0A7G9RD12_9ACTN</name>
<dbReference type="Pfam" id="PF02361">
    <property type="entry name" value="CbiQ"/>
    <property type="match status" value="1"/>
</dbReference>
<evidence type="ECO:0000313" key="8">
    <source>
        <dbReference type="Proteomes" id="UP000515947"/>
    </source>
</evidence>
<sequence length="233" mass="25279">MGAGHGHKLHFHGHSPLHRAPAHLKVLGLLGFVLLVVATPKDWFAAYGAYLLVLVGVAAVSAVPPAYLLKRLVVETPFVVFALILPFAATGPRTEVLGLTVSEPGLLAAFALLAKGTLGVLASLLLAATTEPRDLLAGLERLRLPQQLVQIMGFMIRYVDVVTDEMRRMRIARESRGFTARDPRHWPVVARSAAALFIRSYERGERVHLAMVARGYTGRTPATRHPRSAPGHG</sequence>
<accession>A0A7G9RD12</accession>
<proteinExistence type="predicted"/>
<organism evidence="7 8">
    <name type="scientific">Nocardioides mesophilus</name>
    <dbReference type="NCBI Taxonomy" id="433659"/>
    <lineage>
        <taxon>Bacteria</taxon>
        <taxon>Bacillati</taxon>
        <taxon>Actinomycetota</taxon>
        <taxon>Actinomycetes</taxon>
        <taxon>Propionibacteriales</taxon>
        <taxon>Nocardioidaceae</taxon>
        <taxon>Nocardioides</taxon>
    </lineage>
</organism>
<dbReference type="InterPro" id="IPR012809">
    <property type="entry name" value="ECF_CbiQ"/>
</dbReference>
<feature type="transmembrane region" description="Helical" evidence="6">
    <location>
        <begin position="72"/>
        <end position="89"/>
    </location>
</feature>
<dbReference type="Proteomes" id="UP000515947">
    <property type="component" value="Chromosome"/>
</dbReference>
<evidence type="ECO:0000256" key="2">
    <source>
        <dbReference type="ARBA" id="ARBA00022475"/>
    </source>
</evidence>
<dbReference type="PANTHER" id="PTHR34857:SF2">
    <property type="entry name" value="SLL0384 PROTEIN"/>
    <property type="match status" value="1"/>
</dbReference>
<comment type="subcellular location">
    <subcellularLocation>
        <location evidence="1">Cell membrane</location>
        <topology evidence="1">Multi-pass membrane protein</topology>
    </subcellularLocation>
</comment>
<protein>
    <submittedName>
        <fullName evidence="7">Cobalt ECF transporter T component CbiQ</fullName>
    </submittedName>
</protein>
<keyword evidence="4 6" id="KW-1133">Transmembrane helix</keyword>
<keyword evidence="2" id="KW-1003">Cell membrane</keyword>
<dbReference type="PANTHER" id="PTHR34857">
    <property type="entry name" value="SLL0384 PROTEIN"/>
    <property type="match status" value="1"/>
</dbReference>
<keyword evidence="5 6" id="KW-0472">Membrane</keyword>
<keyword evidence="3 6" id="KW-0812">Transmembrane</keyword>
<dbReference type="RefSeq" id="WP_187579329.1">
    <property type="nucleotide sequence ID" value="NZ_CP060713.1"/>
</dbReference>
<feature type="transmembrane region" description="Helical" evidence="6">
    <location>
        <begin position="44"/>
        <end position="63"/>
    </location>
</feature>
<dbReference type="NCBIfam" id="TIGR02454">
    <property type="entry name" value="ECF_T_CbiQ"/>
    <property type="match status" value="1"/>
</dbReference>
<dbReference type="GO" id="GO:0043190">
    <property type="term" value="C:ATP-binding cassette (ABC) transporter complex"/>
    <property type="evidence" value="ECO:0007669"/>
    <property type="project" value="InterPro"/>
</dbReference>
<evidence type="ECO:0000256" key="3">
    <source>
        <dbReference type="ARBA" id="ARBA00022692"/>
    </source>
</evidence>
<dbReference type="CDD" id="cd16914">
    <property type="entry name" value="EcfT"/>
    <property type="match status" value="1"/>
</dbReference>
<evidence type="ECO:0000256" key="1">
    <source>
        <dbReference type="ARBA" id="ARBA00004651"/>
    </source>
</evidence>
<feature type="transmembrane region" description="Helical" evidence="6">
    <location>
        <begin position="20"/>
        <end position="38"/>
    </location>
</feature>
<gene>
    <name evidence="7" type="primary">cbiQ</name>
    <name evidence="7" type="ORF">H9L09_03320</name>
</gene>
<dbReference type="AlphaFoldDB" id="A0A7G9RD12"/>
<dbReference type="KEGG" id="nmes:H9L09_03320"/>
<dbReference type="GO" id="GO:0006824">
    <property type="term" value="P:cobalt ion transport"/>
    <property type="evidence" value="ECO:0007669"/>
    <property type="project" value="InterPro"/>
</dbReference>
<dbReference type="InterPro" id="IPR051611">
    <property type="entry name" value="ECF_transporter_component"/>
</dbReference>
<dbReference type="InterPro" id="IPR003339">
    <property type="entry name" value="ABC/ECF_trnsptr_transmembrane"/>
</dbReference>
<evidence type="ECO:0000256" key="6">
    <source>
        <dbReference type="SAM" id="Phobius"/>
    </source>
</evidence>
<evidence type="ECO:0000256" key="5">
    <source>
        <dbReference type="ARBA" id="ARBA00023136"/>
    </source>
</evidence>
<reference evidence="7 8" key="1">
    <citation type="submission" date="2020-08" db="EMBL/GenBank/DDBJ databases">
        <title>Genome sequence of Nocardioides mesophilus KACC 16243T.</title>
        <authorList>
            <person name="Hyun D.-W."/>
            <person name="Bae J.-W."/>
        </authorList>
    </citation>
    <scope>NUCLEOTIDE SEQUENCE [LARGE SCALE GENOMIC DNA]</scope>
    <source>
        <strain evidence="7 8">KACC 16243</strain>
    </source>
</reference>
<evidence type="ECO:0000256" key="4">
    <source>
        <dbReference type="ARBA" id="ARBA00022989"/>
    </source>
</evidence>
<feature type="transmembrane region" description="Helical" evidence="6">
    <location>
        <begin position="109"/>
        <end position="128"/>
    </location>
</feature>
<keyword evidence="8" id="KW-1185">Reference proteome</keyword>
<evidence type="ECO:0000313" key="7">
    <source>
        <dbReference type="EMBL" id="QNN53487.1"/>
    </source>
</evidence>
<dbReference type="EMBL" id="CP060713">
    <property type="protein sequence ID" value="QNN53487.1"/>
    <property type="molecule type" value="Genomic_DNA"/>
</dbReference>